<dbReference type="Pfam" id="PF23943">
    <property type="entry name" value="PUS7L_N"/>
    <property type="match status" value="1"/>
</dbReference>
<evidence type="ECO:0000256" key="1">
    <source>
        <dbReference type="ARBA" id="ARBA00007953"/>
    </source>
</evidence>
<dbReference type="InterPro" id="IPR042214">
    <property type="entry name" value="TruD_catalytic"/>
</dbReference>
<dbReference type="GO" id="GO:0001522">
    <property type="term" value="P:pseudouridine synthesis"/>
    <property type="evidence" value="ECO:0007669"/>
    <property type="project" value="InterPro"/>
</dbReference>
<dbReference type="PROSITE" id="PS50984">
    <property type="entry name" value="TRUD"/>
    <property type="match status" value="1"/>
</dbReference>
<feature type="region of interest" description="Disordered" evidence="3">
    <location>
        <begin position="1"/>
        <end position="43"/>
    </location>
</feature>
<evidence type="ECO:0000256" key="3">
    <source>
        <dbReference type="SAM" id="MobiDB-lite"/>
    </source>
</evidence>
<dbReference type="InterPro" id="IPR020103">
    <property type="entry name" value="PsdUridine_synth_cat_dom_sf"/>
</dbReference>
<name>A0A9P6GI52_9PLEO</name>
<dbReference type="Pfam" id="PF01142">
    <property type="entry name" value="TruD"/>
    <property type="match status" value="1"/>
</dbReference>
<evidence type="ECO:0000259" key="4">
    <source>
        <dbReference type="PROSITE" id="PS50984"/>
    </source>
</evidence>
<reference evidence="5" key="1">
    <citation type="journal article" date="2020" name="Mol. Plant Microbe Interact.">
        <title>Genome Sequence of the Biocontrol Agent Coniothyrium minitans strain Conio (IMI 134523).</title>
        <authorList>
            <person name="Patel D."/>
            <person name="Shittu T.A."/>
            <person name="Baroncelli R."/>
            <person name="Muthumeenakshi S."/>
            <person name="Osborne T.H."/>
            <person name="Janganan T.K."/>
            <person name="Sreenivasaprasad S."/>
        </authorList>
    </citation>
    <scope>NUCLEOTIDE SEQUENCE</scope>
    <source>
        <strain evidence="5">Conio</strain>
    </source>
</reference>
<keyword evidence="2" id="KW-0413">Isomerase</keyword>
<dbReference type="InterPro" id="IPR001656">
    <property type="entry name" value="PsdUridine_synth_TruD"/>
</dbReference>
<evidence type="ECO:0000256" key="2">
    <source>
        <dbReference type="ARBA" id="ARBA00023235"/>
    </source>
</evidence>
<sequence>MSELSDINARPAKRARLDEPAATADALPKAPIVSDTPTSTNEHDLEREVRAGIAEYVCPDNLGFTGVLKQRYTDFLVNEIGLDGEVLHLRKAGVEGKPEKHEEAVVAKENANGNPKRKVEALEESGPVAKLKLEESVVQETTVGSGTGALQENGAAPPSAEAGNGTVDIAPTSEEAAEPPKEEESFEVPEADLATLNTIFGEDTTKEIVALVRAIRRKEDRKAKDFRAVIAPPITDKDIRTRAHQSLRQIFPNLLESSMEADQSLRIKAVPPKERKGKNKKERGDRGNNNRENGPDRRKGQLAWEELGGEYLHFTLYKENKDTMEVIGFLGSKLGGGKNPFSFAGTKDRRACTVQRVCVKRQTAERINHFNKMLFSAAVGDYSYEKRDLGLGDLKGNEFVITLRDCHFQSEEGLDLEQRVKLANDIVAKAITDFSKEGFINYYGLQRFGSFAASTDTVGLKMLQNNLKGAVEDLLAYSDTALAAAEGRSEDPSIMISQDDRNRAKALHIWKTTGKGGPALEILPYKFKAERSIVQHLSSRNSKSGRYDRTSDWQGALQIIPRQLRLMYVHAYQSLVWNTVAGKRWSTHGSKVVEGDLVLVHEHKDKEANAEVAAKDSIDQDGEIVINPAGDDSALAADDMFERARALTAEEAASGQYTIFDIVLPQPGFDVEYPKNEIGKFYEEFMGSERGGGLNPHKMRRPWREVSLSGGYRKFLARPLKPLEYSVHSYTRPEEQFVETDLQKVRKDEGKEEAQNGDDVEMADEAAKKIAVVIKLQLGSSQYATMALRELMKAGGVKAFKPEFMGGR</sequence>
<dbReference type="NCBIfam" id="TIGR00094">
    <property type="entry name" value="tRNA_TruD_broad"/>
    <property type="match status" value="1"/>
</dbReference>
<dbReference type="PANTHER" id="PTHR13326:SF21">
    <property type="entry name" value="PSEUDOURIDYLATE SYNTHASE PUS7L"/>
    <property type="match status" value="1"/>
</dbReference>
<feature type="region of interest" description="Disordered" evidence="3">
    <location>
        <begin position="139"/>
        <end position="167"/>
    </location>
</feature>
<dbReference type="GO" id="GO:0005634">
    <property type="term" value="C:nucleus"/>
    <property type="evidence" value="ECO:0007669"/>
    <property type="project" value="TreeGrafter"/>
</dbReference>
<dbReference type="InterPro" id="IPR056963">
    <property type="entry name" value="PUS7L_N"/>
</dbReference>
<feature type="region of interest" description="Disordered" evidence="3">
    <location>
        <begin position="262"/>
        <end position="300"/>
    </location>
</feature>
<comment type="similarity">
    <text evidence="1">Belongs to the pseudouridine synthase TruD family.</text>
</comment>
<accession>A0A9P6GI52</accession>
<dbReference type="Proteomes" id="UP000756921">
    <property type="component" value="Unassembled WGS sequence"/>
</dbReference>
<gene>
    <name evidence="5" type="ORF">PMIN01_07487</name>
</gene>
<dbReference type="PIRSF" id="PIRSF037016">
    <property type="entry name" value="Pseudouridin_synth_euk_prd"/>
    <property type="match status" value="1"/>
</dbReference>
<dbReference type="SUPFAM" id="SSF55120">
    <property type="entry name" value="Pseudouridine synthase"/>
    <property type="match status" value="1"/>
</dbReference>
<feature type="compositionally biased region" description="Polar residues" evidence="3">
    <location>
        <begin position="139"/>
        <end position="150"/>
    </location>
</feature>
<dbReference type="GO" id="GO:0009982">
    <property type="term" value="F:pseudouridine synthase activity"/>
    <property type="evidence" value="ECO:0007669"/>
    <property type="project" value="InterPro"/>
</dbReference>
<feature type="compositionally biased region" description="Basic and acidic residues" evidence="3">
    <location>
        <begin position="282"/>
        <end position="299"/>
    </location>
</feature>
<proteinExistence type="inferred from homology"/>
<dbReference type="AlphaFoldDB" id="A0A9P6GI52"/>
<dbReference type="OrthoDB" id="447290at2759"/>
<protein>
    <submittedName>
        <fullName evidence="5">Multisubstrate pseudouridine synthase 7</fullName>
    </submittedName>
</protein>
<dbReference type="InterPro" id="IPR011760">
    <property type="entry name" value="PsdUridine_synth_TruD_insert"/>
</dbReference>
<feature type="domain" description="TRUD" evidence="4">
    <location>
        <begin position="438"/>
        <end position="718"/>
    </location>
</feature>
<dbReference type="Gene3D" id="3.30.2350.20">
    <property type="entry name" value="TruD, catalytic domain"/>
    <property type="match status" value="2"/>
</dbReference>
<evidence type="ECO:0000313" key="6">
    <source>
        <dbReference type="Proteomes" id="UP000756921"/>
    </source>
</evidence>
<dbReference type="CDD" id="cd02576">
    <property type="entry name" value="PseudoU_synth_ScPUS7"/>
    <property type="match status" value="1"/>
</dbReference>
<dbReference type="EMBL" id="WJXW01000007">
    <property type="protein sequence ID" value="KAF9734584.1"/>
    <property type="molecule type" value="Genomic_DNA"/>
</dbReference>
<dbReference type="PANTHER" id="PTHR13326">
    <property type="entry name" value="TRNA PSEUDOURIDINE SYNTHASE D"/>
    <property type="match status" value="1"/>
</dbReference>
<organism evidence="5 6">
    <name type="scientific">Paraphaeosphaeria minitans</name>
    <dbReference type="NCBI Taxonomy" id="565426"/>
    <lineage>
        <taxon>Eukaryota</taxon>
        <taxon>Fungi</taxon>
        <taxon>Dikarya</taxon>
        <taxon>Ascomycota</taxon>
        <taxon>Pezizomycotina</taxon>
        <taxon>Dothideomycetes</taxon>
        <taxon>Pleosporomycetidae</taxon>
        <taxon>Pleosporales</taxon>
        <taxon>Massarineae</taxon>
        <taxon>Didymosphaeriaceae</taxon>
        <taxon>Paraphaeosphaeria</taxon>
    </lineage>
</organism>
<evidence type="ECO:0000313" key="5">
    <source>
        <dbReference type="EMBL" id="KAF9734584.1"/>
    </source>
</evidence>
<dbReference type="GO" id="GO:0003723">
    <property type="term" value="F:RNA binding"/>
    <property type="evidence" value="ECO:0007669"/>
    <property type="project" value="InterPro"/>
</dbReference>
<keyword evidence="6" id="KW-1185">Reference proteome</keyword>
<comment type="caution">
    <text evidence="5">The sequence shown here is derived from an EMBL/GenBank/DDBJ whole genome shotgun (WGS) entry which is preliminary data.</text>
</comment>